<keyword evidence="4" id="KW-1185">Reference proteome</keyword>
<dbReference type="InterPro" id="IPR023089">
    <property type="entry name" value="YozE_SAM-like"/>
</dbReference>
<dbReference type="EMBL" id="FMPI01000016">
    <property type="protein sequence ID" value="SCT23773.1"/>
    <property type="molecule type" value="Genomic_DNA"/>
</dbReference>
<organism evidence="3 5">
    <name type="scientific">Staphylococcus caeli</name>
    <dbReference type="NCBI Taxonomy" id="2201815"/>
    <lineage>
        <taxon>Bacteria</taxon>
        <taxon>Bacillati</taxon>
        <taxon>Bacillota</taxon>
        <taxon>Bacilli</taxon>
        <taxon>Bacillales</taxon>
        <taxon>Staphylococcaceae</taxon>
        <taxon>Staphylococcus</taxon>
    </lineage>
</organism>
<feature type="domain" description="YozE SAM-like" evidence="1">
    <location>
        <begin position="2"/>
        <end position="65"/>
    </location>
</feature>
<proteinExistence type="predicted"/>
<evidence type="ECO:0000313" key="2">
    <source>
        <dbReference type="EMBL" id="SCT23773.1"/>
    </source>
</evidence>
<evidence type="ECO:0000313" key="3">
    <source>
        <dbReference type="EMBL" id="SCT30795.1"/>
    </source>
</evidence>
<reference evidence="2 4" key="1">
    <citation type="submission" date="2016-09" db="EMBL/GenBank/DDBJ databases">
        <authorList>
            <consortium name="Pathogen Informatics"/>
            <person name="Sun Q."/>
            <person name="Inoue M."/>
        </authorList>
    </citation>
    <scope>NUCLEOTIDE SEQUENCE [LARGE SCALE GENOMIC DNA]</scope>
    <source>
        <strain evidence="2 4">82C</strain>
    </source>
</reference>
<dbReference type="OrthoDB" id="2395978at2"/>
<dbReference type="EMBL" id="FMPG01000012">
    <property type="protein sequence ID" value="SCT30795.1"/>
    <property type="molecule type" value="Genomic_DNA"/>
</dbReference>
<dbReference type="Pfam" id="PF06855">
    <property type="entry name" value="YozE_SAM_like"/>
    <property type="match status" value="1"/>
</dbReference>
<evidence type="ECO:0000313" key="5">
    <source>
        <dbReference type="Proteomes" id="UP000095768"/>
    </source>
</evidence>
<sequence>MTFYDFILGFLEDDTPFGQLAHNIMGDKNFPKYETSSIALNTYFYSNYFDHEILASAKRALSLYINSTELS</sequence>
<evidence type="ECO:0000259" key="1">
    <source>
        <dbReference type="Pfam" id="PF06855"/>
    </source>
</evidence>
<dbReference type="SUPFAM" id="SSF140652">
    <property type="entry name" value="YozE-like"/>
    <property type="match status" value="1"/>
</dbReference>
<dbReference type="Proteomes" id="UP000095412">
    <property type="component" value="Unassembled WGS sequence"/>
</dbReference>
<accession>A0A1D4Q6T6</accession>
<dbReference type="Gene3D" id="1.10.150.260">
    <property type="entry name" value="YozE SAM-like"/>
    <property type="match status" value="1"/>
</dbReference>
<reference evidence="3 5" key="2">
    <citation type="submission" date="2016-09" db="EMBL/GenBank/DDBJ databases">
        <authorList>
            <consortium name="Pathogen Informatics"/>
        </authorList>
    </citation>
    <scope>NUCLEOTIDE SEQUENCE [LARGE SCALE GENOMIC DNA]</scope>
    <source>
        <strain evidence="3 5">82B</strain>
    </source>
</reference>
<name>A0A1D4Q6T6_9STAP</name>
<gene>
    <name evidence="3" type="ORF">SAMEA2297795_02209</name>
    <name evidence="2" type="ORF">SAMEA2297796_01992</name>
</gene>
<evidence type="ECO:0000313" key="4">
    <source>
        <dbReference type="Proteomes" id="UP000095412"/>
    </source>
</evidence>
<dbReference type="RefSeq" id="WP_069996166.1">
    <property type="nucleotide sequence ID" value="NZ_FMPG01000012.1"/>
</dbReference>
<dbReference type="Proteomes" id="UP000095768">
    <property type="component" value="Unassembled WGS sequence"/>
</dbReference>
<protein>
    <submittedName>
        <fullName evidence="3">YozE domain-like protein</fullName>
    </submittedName>
</protein>
<dbReference type="AlphaFoldDB" id="A0A1D4Q6T6"/>
<dbReference type="InterPro" id="IPR036806">
    <property type="entry name" value="YozE_SAM-like_sf"/>
</dbReference>